<name>A0A517PUR3_9PLAN</name>
<dbReference type="AlphaFoldDB" id="A0A517PUR3"/>
<evidence type="ECO:0000313" key="2">
    <source>
        <dbReference type="EMBL" id="QDT23114.1"/>
    </source>
</evidence>
<dbReference type="Proteomes" id="UP000320421">
    <property type="component" value="Chromosome"/>
</dbReference>
<gene>
    <name evidence="2" type="ORF">HG66A1_49280</name>
</gene>
<keyword evidence="1" id="KW-0732">Signal</keyword>
<reference evidence="2 3" key="1">
    <citation type="submission" date="2019-02" db="EMBL/GenBank/DDBJ databases">
        <title>Deep-cultivation of Planctomycetes and their phenomic and genomic characterization uncovers novel biology.</title>
        <authorList>
            <person name="Wiegand S."/>
            <person name="Jogler M."/>
            <person name="Boedeker C."/>
            <person name="Pinto D."/>
            <person name="Vollmers J."/>
            <person name="Rivas-Marin E."/>
            <person name="Kohn T."/>
            <person name="Peeters S.H."/>
            <person name="Heuer A."/>
            <person name="Rast P."/>
            <person name="Oberbeckmann S."/>
            <person name="Bunk B."/>
            <person name="Jeske O."/>
            <person name="Meyerdierks A."/>
            <person name="Storesund J.E."/>
            <person name="Kallscheuer N."/>
            <person name="Luecker S."/>
            <person name="Lage O.M."/>
            <person name="Pohl T."/>
            <person name="Merkel B.J."/>
            <person name="Hornburger P."/>
            <person name="Mueller R.-W."/>
            <person name="Bruemmer F."/>
            <person name="Labrenz M."/>
            <person name="Spormann A.M."/>
            <person name="Op den Camp H."/>
            <person name="Overmann J."/>
            <person name="Amann R."/>
            <person name="Jetten M.S.M."/>
            <person name="Mascher T."/>
            <person name="Medema M.H."/>
            <person name="Devos D.P."/>
            <person name="Kaster A.-K."/>
            <person name="Ovreas L."/>
            <person name="Rohde M."/>
            <person name="Galperin M.Y."/>
            <person name="Jogler C."/>
        </authorList>
    </citation>
    <scope>NUCLEOTIDE SEQUENCE [LARGE SCALE GENOMIC DNA]</scope>
    <source>
        <strain evidence="2 3">HG66A1</strain>
    </source>
</reference>
<evidence type="ECO:0008006" key="4">
    <source>
        <dbReference type="Google" id="ProtNLM"/>
    </source>
</evidence>
<evidence type="ECO:0000313" key="3">
    <source>
        <dbReference type="Proteomes" id="UP000320421"/>
    </source>
</evidence>
<organism evidence="2 3">
    <name type="scientific">Gimesia chilikensis</name>
    <dbReference type="NCBI Taxonomy" id="2605989"/>
    <lineage>
        <taxon>Bacteria</taxon>
        <taxon>Pseudomonadati</taxon>
        <taxon>Planctomycetota</taxon>
        <taxon>Planctomycetia</taxon>
        <taxon>Planctomycetales</taxon>
        <taxon>Planctomycetaceae</taxon>
        <taxon>Gimesia</taxon>
    </lineage>
</organism>
<dbReference type="EMBL" id="CP036266">
    <property type="protein sequence ID" value="QDT23114.1"/>
    <property type="molecule type" value="Genomic_DNA"/>
</dbReference>
<keyword evidence="3" id="KW-1185">Reference proteome</keyword>
<evidence type="ECO:0000256" key="1">
    <source>
        <dbReference type="SAM" id="SignalP"/>
    </source>
</evidence>
<feature type="chain" id="PRO_5022218734" description="Intracellular proteinase inhibitor" evidence="1">
    <location>
        <begin position="30"/>
        <end position="171"/>
    </location>
</feature>
<feature type="signal peptide" evidence="1">
    <location>
        <begin position="1"/>
        <end position="29"/>
    </location>
</feature>
<sequence length="171" mass="19798" precursor="true">MYHQLVQWNAIRCLLLLLFSFSPISNVPAEDKRVRLTIPPDQLPDPAWRRTQFEEMVPLKNRPVIISRNQVKDEVFVVVRNTGESTLIYHSAGPEYIQSYQEVFRRGLWRKANWDWCGLGKKDFSLLPGASVTLKVRFEDDERGERILGAFREAGTNREGLIVLATKGLIW</sequence>
<accession>A0A517PUR3</accession>
<proteinExistence type="predicted"/>
<protein>
    <recommendedName>
        <fullName evidence="4">Intracellular proteinase inhibitor</fullName>
    </recommendedName>
</protein>